<evidence type="ECO:0000256" key="4">
    <source>
        <dbReference type="PROSITE-ProRule" id="PRU00433"/>
    </source>
</evidence>
<evidence type="ECO:0000256" key="3">
    <source>
        <dbReference type="ARBA" id="ARBA00023004"/>
    </source>
</evidence>
<dbReference type="InterPro" id="IPR009056">
    <property type="entry name" value="Cyt_c-like_dom"/>
</dbReference>
<dbReference type="GO" id="GO:0020037">
    <property type="term" value="F:heme binding"/>
    <property type="evidence" value="ECO:0007669"/>
    <property type="project" value="InterPro"/>
</dbReference>
<gene>
    <name evidence="6" type="ORF">G0Q06_00315</name>
</gene>
<feature type="domain" description="Cytochrome c" evidence="5">
    <location>
        <begin position="112"/>
        <end position="199"/>
    </location>
</feature>
<comment type="caution">
    <text evidence="6">The sequence shown here is derived from an EMBL/GenBank/DDBJ whole genome shotgun (WGS) entry which is preliminary data.</text>
</comment>
<evidence type="ECO:0000313" key="7">
    <source>
        <dbReference type="Proteomes" id="UP000478417"/>
    </source>
</evidence>
<reference evidence="6 7" key="1">
    <citation type="submission" date="2020-02" db="EMBL/GenBank/DDBJ databases">
        <title>Albibacoteraceae fam. nov., the first described family within the subdivision 4 Verrucomicrobia.</title>
        <authorList>
            <person name="Xi F."/>
        </authorList>
    </citation>
    <scope>NUCLEOTIDE SEQUENCE [LARGE SCALE GENOMIC DNA]</scope>
    <source>
        <strain evidence="6 7">CK1056</strain>
    </source>
</reference>
<dbReference type="Pfam" id="PF13442">
    <property type="entry name" value="Cytochrome_CBB3"/>
    <property type="match status" value="1"/>
</dbReference>
<name>A0A6B2LXY3_9BACT</name>
<dbReference type="RefSeq" id="WP_163961316.1">
    <property type="nucleotide sequence ID" value="NZ_JAAGNX010000001.1"/>
</dbReference>
<keyword evidence="7" id="KW-1185">Reference proteome</keyword>
<dbReference type="InterPro" id="IPR036909">
    <property type="entry name" value="Cyt_c-like_dom_sf"/>
</dbReference>
<organism evidence="6 7">
    <name type="scientific">Oceanipulchritudo coccoides</name>
    <dbReference type="NCBI Taxonomy" id="2706888"/>
    <lineage>
        <taxon>Bacteria</taxon>
        <taxon>Pseudomonadati</taxon>
        <taxon>Verrucomicrobiota</taxon>
        <taxon>Opitutia</taxon>
        <taxon>Puniceicoccales</taxon>
        <taxon>Oceanipulchritudinaceae</taxon>
        <taxon>Oceanipulchritudo</taxon>
    </lineage>
</organism>
<dbReference type="EMBL" id="JAAGNX010000001">
    <property type="protein sequence ID" value="NDV60889.1"/>
    <property type="molecule type" value="Genomic_DNA"/>
</dbReference>
<dbReference type="AlphaFoldDB" id="A0A6B2LXY3"/>
<dbReference type="PROSITE" id="PS51007">
    <property type="entry name" value="CYTC"/>
    <property type="match status" value="1"/>
</dbReference>
<keyword evidence="2 4" id="KW-0479">Metal-binding</keyword>
<keyword evidence="3 4" id="KW-0408">Iron</keyword>
<keyword evidence="1 4" id="KW-0349">Heme</keyword>
<accession>A0A6B2LXY3</accession>
<evidence type="ECO:0000256" key="1">
    <source>
        <dbReference type="ARBA" id="ARBA00022617"/>
    </source>
</evidence>
<protein>
    <submittedName>
        <fullName evidence="6">Cytochrome c</fullName>
    </submittedName>
</protein>
<evidence type="ECO:0000256" key="2">
    <source>
        <dbReference type="ARBA" id="ARBA00022723"/>
    </source>
</evidence>
<evidence type="ECO:0000259" key="5">
    <source>
        <dbReference type="PROSITE" id="PS51007"/>
    </source>
</evidence>
<sequence>MRQFFLIYFFLIVLALTVLGFRGCKSTKPPLEIFPDMDRQMRFSEQGKTGFFSDDRMDRTPIAGTVPTVTDEQAPYANLVPDNRFRENDYLATGKLEDGTFGDGVPVEVSYEAMQEGQEIYSIYCAICHGDSGNGKGVVAAERYGYPTIVSLLQTRLIDLPDGDIFNTITHGKNTMGPYGSKIRVEDRWKVLMYVRALQRAASATIEDVPAENRGELGL</sequence>
<dbReference type="Gene3D" id="1.10.760.10">
    <property type="entry name" value="Cytochrome c-like domain"/>
    <property type="match status" value="1"/>
</dbReference>
<dbReference type="GO" id="GO:0009055">
    <property type="term" value="F:electron transfer activity"/>
    <property type="evidence" value="ECO:0007669"/>
    <property type="project" value="InterPro"/>
</dbReference>
<dbReference type="PANTHER" id="PTHR40394:SF2">
    <property type="entry name" value="QUINOL:CYTOCHROME C OXIDOREDUCTASE MEMBRANE PROTEIN"/>
    <property type="match status" value="1"/>
</dbReference>
<proteinExistence type="predicted"/>
<dbReference type="Proteomes" id="UP000478417">
    <property type="component" value="Unassembled WGS sequence"/>
</dbReference>
<dbReference type="SUPFAM" id="SSF46626">
    <property type="entry name" value="Cytochrome c"/>
    <property type="match status" value="1"/>
</dbReference>
<evidence type="ECO:0000313" key="6">
    <source>
        <dbReference type="EMBL" id="NDV60889.1"/>
    </source>
</evidence>
<dbReference type="GO" id="GO:0046872">
    <property type="term" value="F:metal ion binding"/>
    <property type="evidence" value="ECO:0007669"/>
    <property type="project" value="UniProtKB-KW"/>
</dbReference>
<dbReference type="PANTHER" id="PTHR40394">
    <property type="entry name" value="LIPOPROTEIN-RELATED"/>
    <property type="match status" value="1"/>
</dbReference>